<sequence length="684" mass="76720">MNLFLLKSEAIGPVFCLGIVFMLMMPIPLGLLDVLIAINICMSALLMIVVMYVPKPLYFTSFPGALLLVTMFRLAISISTTRQILLIQDGGNIIAAFGNFAVGGNLAVGLIIFLILTLVNFLVITKGAERVAEVAARFTLDAMPGKQMSIDSDLRNNLINVDQAKEKRQELTTESQLFGAMDGAIKFVKGDAIAGIVILFINLIGGISIGVSQLDISASDAMKIYSVLTIGDGLISQIPALLVALSAGVMTTRVSNASEKKNNNVSQDLVSQLANQPKAWGISALGALVFSLIPGMPAVPFLILALLMMLFSMKSKIYSLIYKLKKPQHVDEVRMDYVDDKTVLNTTEIYLMQFSRVKEGKQETQDLINEIKKLRNSIVADKGVTHPLLNIQYLDSVAEDEFRFLIHEVPLVIASFGNDRIAVQKSDAKIYMQDEEWLEGSERRQEQDYVWVEKSIVDNLPKSLVLTSQNQLILNRMKTAFYKNGYVFFSYEETALILRWLATEKPELAKELQKTLPVSTINKVLQLLASERISIRPVIAIAEALLEHGQYERDCNMLVDMVRIQLKEHICYEYSAEDGLHAWLLTSETEYYLRELMRQTPQEIFFSLEPEQAQVIKNILDQHVKKETVPQVVIIVANDLRQPMRRLVQNDFNHVGIISYAELISDVKLNIYGRLDLQYGNAEE</sequence>
<dbReference type="InterPro" id="IPR025505">
    <property type="entry name" value="FHIPEP_CS"/>
</dbReference>
<accession>A0ABX0RD52</accession>
<dbReference type="PANTHER" id="PTHR30161">
    <property type="entry name" value="FLAGELLAR EXPORT PROTEIN, MEMBRANE FLHA SUBUNIT-RELATED"/>
    <property type="match status" value="1"/>
</dbReference>
<dbReference type="Gene3D" id="3.40.50.12790">
    <property type="entry name" value="FHIPEP family, domain 4"/>
    <property type="match status" value="1"/>
</dbReference>
<keyword evidence="5" id="KW-0997">Cell inner membrane</keyword>
<gene>
    <name evidence="10" type="ORF">F3J40_17020</name>
</gene>
<comment type="caution">
    <text evidence="10">The sequence shown here is derived from an EMBL/GenBank/DDBJ whole genome shotgun (WGS) entry which is preliminary data.</text>
</comment>
<dbReference type="PRINTS" id="PR00949">
    <property type="entry name" value="TYPE3IMAPROT"/>
</dbReference>
<keyword evidence="8 9" id="KW-0472">Membrane</keyword>
<dbReference type="InterPro" id="IPR001712">
    <property type="entry name" value="T3SS_FHIPEP"/>
</dbReference>
<organism evidence="10 11">
    <name type="scientific">Candidatus Pantoea multigeneris</name>
    <dbReference type="NCBI Taxonomy" id="2608357"/>
    <lineage>
        <taxon>Bacteria</taxon>
        <taxon>Pseudomonadati</taxon>
        <taxon>Pseudomonadota</taxon>
        <taxon>Gammaproteobacteria</taxon>
        <taxon>Enterobacterales</taxon>
        <taxon>Erwiniaceae</taxon>
        <taxon>Pantoea</taxon>
    </lineage>
</organism>
<evidence type="ECO:0000256" key="9">
    <source>
        <dbReference type="SAM" id="Phobius"/>
    </source>
</evidence>
<evidence type="ECO:0000256" key="8">
    <source>
        <dbReference type="ARBA" id="ARBA00023136"/>
    </source>
</evidence>
<feature type="transmembrane region" description="Helical" evidence="9">
    <location>
        <begin position="97"/>
        <end position="124"/>
    </location>
</feature>
<evidence type="ECO:0000256" key="5">
    <source>
        <dbReference type="ARBA" id="ARBA00022519"/>
    </source>
</evidence>
<keyword evidence="3" id="KW-0813">Transport</keyword>
<comment type="similarity">
    <text evidence="2">Belongs to the FHIPEP (flagella/HR/invasion proteins export pore) family.</text>
</comment>
<keyword evidence="6 9" id="KW-0812">Transmembrane</keyword>
<evidence type="ECO:0000256" key="4">
    <source>
        <dbReference type="ARBA" id="ARBA00022475"/>
    </source>
</evidence>
<dbReference type="InterPro" id="IPR042194">
    <property type="entry name" value="FHIPEP_1"/>
</dbReference>
<dbReference type="InterPro" id="IPR042193">
    <property type="entry name" value="FHIPEP_3"/>
</dbReference>
<keyword evidence="11" id="KW-1185">Reference proteome</keyword>
<dbReference type="Gene3D" id="3.40.30.60">
    <property type="entry name" value="FHIPEP family, domain 1"/>
    <property type="match status" value="1"/>
</dbReference>
<dbReference type="PANTHER" id="PTHR30161:SF2">
    <property type="entry name" value="INVASION PROTEIN INVA"/>
    <property type="match status" value="1"/>
</dbReference>
<dbReference type="EMBL" id="VWXF01000007">
    <property type="protein sequence ID" value="NIF23287.1"/>
    <property type="molecule type" value="Genomic_DNA"/>
</dbReference>
<name>A0ABX0RD52_9GAMM</name>
<feature type="transmembrane region" description="Helical" evidence="9">
    <location>
        <begin position="31"/>
        <end position="52"/>
    </location>
</feature>
<feature type="transmembrane region" description="Helical" evidence="9">
    <location>
        <begin position="192"/>
        <end position="212"/>
    </location>
</feature>
<dbReference type="NCBIfam" id="TIGR01399">
    <property type="entry name" value="hrcV"/>
    <property type="match status" value="1"/>
</dbReference>
<dbReference type="PROSITE" id="PS00994">
    <property type="entry name" value="FHIPEP"/>
    <property type="match status" value="1"/>
</dbReference>
<feature type="transmembrane region" description="Helical" evidence="9">
    <location>
        <begin position="224"/>
        <end position="245"/>
    </location>
</feature>
<reference evidence="10 11" key="1">
    <citation type="journal article" date="2019" name="bioRxiv">
        <title>Bacteria contribute to plant secondary compound degradation in a generalist herbivore system.</title>
        <authorList>
            <person name="Francoeur C.B."/>
            <person name="Khadempour L."/>
            <person name="Moreira-Soto R.D."/>
            <person name="Gotting K."/>
            <person name="Book A.J."/>
            <person name="Pinto-Tomas A.A."/>
            <person name="Keefover-Ring K."/>
            <person name="Currie C.R."/>
        </authorList>
    </citation>
    <scope>NUCLEOTIDE SEQUENCE [LARGE SCALE GENOMIC DNA]</scope>
    <source>
        <strain evidence="10">Acro-835</strain>
    </source>
</reference>
<keyword evidence="7 9" id="KW-1133">Transmembrane helix</keyword>
<comment type="subcellular location">
    <subcellularLocation>
        <location evidence="1">Cell inner membrane</location>
        <topology evidence="1">Multi-pass membrane protein</topology>
    </subcellularLocation>
</comment>
<feature type="transmembrane region" description="Helical" evidence="9">
    <location>
        <begin position="279"/>
        <end position="311"/>
    </location>
</feature>
<dbReference type="Pfam" id="PF00771">
    <property type="entry name" value="FHIPEP"/>
    <property type="match status" value="1"/>
</dbReference>
<proteinExistence type="inferred from homology"/>
<dbReference type="PIRSF" id="PIRSF005419">
    <property type="entry name" value="FlhA"/>
    <property type="match status" value="1"/>
</dbReference>
<evidence type="ECO:0000313" key="10">
    <source>
        <dbReference type="EMBL" id="NIF23287.1"/>
    </source>
</evidence>
<evidence type="ECO:0000313" key="11">
    <source>
        <dbReference type="Proteomes" id="UP001515683"/>
    </source>
</evidence>
<evidence type="ECO:0000256" key="2">
    <source>
        <dbReference type="ARBA" id="ARBA00008835"/>
    </source>
</evidence>
<evidence type="ECO:0000256" key="7">
    <source>
        <dbReference type="ARBA" id="ARBA00022989"/>
    </source>
</evidence>
<evidence type="ECO:0000256" key="6">
    <source>
        <dbReference type="ARBA" id="ARBA00022692"/>
    </source>
</evidence>
<dbReference type="RefSeq" id="WP_240155497.1">
    <property type="nucleotide sequence ID" value="NZ_VWXF01000007.1"/>
</dbReference>
<dbReference type="InterPro" id="IPR006302">
    <property type="entry name" value="T3SS_HrcV"/>
</dbReference>
<dbReference type="Proteomes" id="UP001515683">
    <property type="component" value="Unassembled WGS sequence"/>
</dbReference>
<feature type="transmembrane region" description="Helical" evidence="9">
    <location>
        <begin position="6"/>
        <end position="24"/>
    </location>
</feature>
<dbReference type="Gene3D" id="1.10.8.540">
    <property type="entry name" value="FHIPEP family, domain 3"/>
    <property type="match status" value="1"/>
</dbReference>
<evidence type="ECO:0000256" key="1">
    <source>
        <dbReference type="ARBA" id="ARBA00004429"/>
    </source>
</evidence>
<evidence type="ECO:0000256" key="3">
    <source>
        <dbReference type="ARBA" id="ARBA00022448"/>
    </source>
</evidence>
<dbReference type="InterPro" id="IPR042196">
    <property type="entry name" value="FHIPEP_4"/>
</dbReference>
<keyword evidence="4" id="KW-1003">Cell membrane</keyword>
<protein>
    <submittedName>
        <fullName evidence="10">EscV/YscV/HrcV family type III secretion system export apparatus protein</fullName>
    </submittedName>
</protein>